<evidence type="ECO:0000256" key="5">
    <source>
        <dbReference type="PROSITE-ProRule" id="PRU01240"/>
    </source>
</evidence>
<feature type="region of interest" description="Disordered" evidence="6">
    <location>
        <begin position="313"/>
        <end position="332"/>
    </location>
</feature>
<feature type="active site" description="Charge relay system" evidence="5">
    <location>
        <position position="333"/>
    </location>
</feature>
<dbReference type="GO" id="GO:0004252">
    <property type="term" value="F:serine-type endopeptidase activity"/>
    <property type="evidence" value="ECO:0007669"/>
    <property type="project" value="UniProtKB-UniRule"/>
</dbReference>
<dbReference type="SUPFAM" id="SSF52743">
    <property type="entry name" value="Subtilisin-like"/>
    <property type="match status" value="1"/>
</dbReference>
<feature type="active site" description="Charge relay system" evidence="5">
    <location>
        <position position="299"/>
    </location>
</feature>
<keyword evidence="2 5" id="KW-0645">Protease</keyword>
<feature type="region of interest" description="Disordered" evidence="6">
    <location>
        <begin position="597"/>
        <end position="628"/>
    </location>
</feature>
<feature type="region of interest" description="Disordered" evidence="6">
    <location>
        <begin position="1"/>
        <end position="100"/>
    </location>
</feature>
<dbReference type="AlphaFoldDB" id="A0A2W2GLX6"/>
<evidence type="ECO:0000313" key="9">
    <source>
        <dbReference type="EMBL" id="PZG43629.1"/>
    </source>
</evidence>
<dbReference type="Proteomes" id="UP000248544">
    <property type="component" value="Unassembled WGS sequence"/>
</dbReference>
<evidence type="ECO:0000256" key="4">
    <source>
        <dbReference type="ARBA" id="ARBA00022825"/>
    </source>
</evidence>
<feature type="compositionally biased region" description="Low complexity" evidence="6">
    <location>
        <begin position="78"/>
        <end position="88"/>
    </location>
</feature>
<gene>
    <name evidence="9" type="ORF">C1I98_18230</name>
</gene>
<keyword evidence="3 5" id="KW-0378">Hydrolase</keyword>
<dbReference type="Gene3D" id="3.40.50.200">
    <property type="entry name" value="Peptidase S8/S53 domain"/>
    <property type="match status" value="1"/>
</dbReference>
<feature type="compositionally biased region" description="Basic residues" evidence="6">
    <location>
        <begin position="46"/>
        <end position="57"/>
    </location>
</feature>
<feature type="compositionally biased region" description="Low complexity" evidence="6">
    <location>
        <begin position="1"/>
        <end position="12"/>
    </location>
</feature>
<dbReference type="PANTHER" id="PTHR43806:SF11">
    <property type="entry name" value="CEREVISIN-RELATED"/>
    <property type="match status" value="1"/>
</dbReference>
<keyword evidence="7" id="KW-1133">Transmembrane helix</keyword>
<dbReference type="InterPro" id="IPR023827">
    <property type="entry name" value="Peptidase_S8_Asp-AS"/>
</dbReference>
<feature type="compositionally biased region" description="Gly residues" evidence="6">
    <location>
        <begin position="151"/>
        <end position="163"/>
    </location>
</feature>
<evidence type="ECO:0000313" key="10">
    <source>
        <dbReference type="Proteomes" id="UP000248544"/>
    </source>
</evidence>
<protein>
    <recommendedName>
        <fullName evidence="8">Peptidase S8/S53 domain-containing protein</fullName>
    </recommendedName>
</protein>
<dbReference type="PROSITE" id="PS51892">
    <property type="entry name" value="SUBTILASE"/>
    <property type="match status" value="1"/>
</dbReference>
<dbReference type="InterPro" id="IPR000209">
    <property type="entry name" value="Peptidase_S8/S53_dom"/>
</dbReference>
<feature type="active site" description="Charge relay system" evidence="5">
    <location>
        <position position="504"/>
    </location>
</feature>
<proteinExistence type="inferred from homology"/>
<dbReference type="GO" id="GO:0006508">
    <property type="term" value="P:proteolysis"/>
    <property type="evidence" value="ECO:0007669"/>
    <property type="project" value="UniProtKB-KW"/>
</dbReference>
<evidence type="ECO:0000256" key="3">
    <source>
        <dbReference type="ARBA" id="ARBA00022801"/>
    </source>
</evidence>
<reference evidence="9 10" key="1">
    <citation type="submission" date="2018-01" db="EMBL/GenBank/DDBJ databases">
        <title>Draft genome sequence of Sphaerisporangium sp. 7K107.</title>
        <authorList>
            <person name="Sahin N."/>
            <person name="Saygin H."/>
            <person name="Ay H."/>
        </authorList>
    </citation>
    <scope>NUCLEOTIDE SEQUENCE [LARGE SCALE GENOMIC DNA]</scope>
    <source>
        <strain evidence="9 10">7K107</strain>
    </source>
</reference>
<evidence type="ECO:0000259" key="8">
    <source>
        <dbReference type="Pfam" id="PF00082"/>
    </source>
</evidence>
<evidence type="ECO:0000256" key="7">
    <source>
        <dbReference type="SAM" id="Phobius"/>
    </source>
</evidence>
<comment type="similarity">
    <text evidence="1 5">Belongs to the peptidase S8 family.</text>
</comment>
<evidence type="ECO:0000256" key="1">
    <source>
        <dbReference type="ARBA" id="ARBA00011073"/>
    </source>
</evidence>
<keyword evidence="10" id="KW-1185">Reference proteome</keyword>
<keyword evidence="7" id="KW-0472">Membrane</keyword>
<comment type="caution">
    <text evidence="9">The sequence shown here is derived from an EMBL/GenBank/DDBJ whole genome shotgun (WGS) entry which is preliminary data.</text>
</comment>
<evidence type="ECO:0000256" key="2">
    <source>
        <dbReference type="ARBA" id="ARBA00022670"/>
    </source>
</evidence>
<feature type="region of interest" description="Disordered" evidence="6">
    <location>
        <begin position="150"/>
        <end position="232"/>
    </location>
</feature>
<name>A0A2W2GLX6_9ACTN</name>
<feature type="compositionally biased region" description="Basic residues" evidence="6">
    <location>
        <begin position="166"/>
        <end position="175"/>
    </location>
</feature>
<dbReference type="PANTHER" id="PTHR43806">
    <property type="entry name" value="PEPTIDASE S8"/>
    <property type="match status" value="1"/>
</dbReference>
<feature type="domain" description="Peptidase S8/S53" evidence="8">
    <location>
        <begin position="290"/>
        <end position="552"/>
    </location>
</feature>
<accession>A0A2W2GLX6</accession>
<dbReference type="PRINTS" id="PR00723">
    <property type="entry name" value="SUBTILISIN"/>
</dbReference>
<keyword evidence="7" id="KW-0812">Transmembrane</keyword>
<dbReference type="InterPro" id="IPR050131">
    <property type="entry name" value="Peptidase_S8_subtilisin-like"/>
</dbReference>
<dbReference type="Pfam" id="PF00082">
    <property type="entry name" value="Peptidase_S8"/>
    <property type="match status" value="1"/>
</dbReference>
<feature type="transmembrane region" description="Helical" evidence="7">
    <location>
        <begin position="631"/>
        <end position="649"/>
    </location>
</feature>
<keyword evidence="4 5" id="KW-0720">Serine protease</keyword>
<dbReference type="PROSITE" id="PS00136">
    <property type="entry name" value="SUBTILASE_ASP"/>
    <property type="match status" value="1"/>
</dbReference>
<dbReference type="InterPro" id="IPR015500">
    <property type="entry name" value="Peptidase_S8_subtilisin-rel"/>
</dbReference>
<sequence>MAGVGVPPQAVRAARRPRRGDRPDRALLAARAQRHRGPSGRPLAHLARRAHLPRHAAGHQPVGGRRPLPPDRGRRGGAVRAGAATGRRAGTEPARLPDHAARDLRRRHADLRRHGGDRGAGRLGGGRVLAGRAAARHAAVGAAPVAPAVGPPGGVRGGRGGGVRRTPVRRGRAGRRGAPVRGAHLGGLRRRPAVHTGFPDRRPAAPAGPRAGRHPAPGPHPVSPVSPVSRGGRPPRAPIVLAAALFALPALVAVVPGAPVRADDVGTAARAKQWPLAALRAAEAWRHTRGEGVLVAVLDTGVDPRHPDLAGAVTVGPDFTGDRGGSSRYSGHHGTSMASLIAGRGHGEHDASGVLGVAPKARVLSVRVTLENDDPQRKRLAGRSTNALAKGIRYATDHGADVISMSLGGGSGTWEGSAAEEEAVQYAIDRGVVLVASSGNDGANGNRKNFPAAYPGVIAVGAVDESLRVPRFSNRQEYLSVVAPGARIVSADGPGSYVVGDGTSSAAAMVAGVVSLVRARYPELSPAQVRRALERGTARRPATGHDAAYGHGVVRADLALEQAERYTRRRVTAGLLTPMGNGHARDAHKSEFTKTPANAQSPAIRPGGPPAGPVYFGGGPPPDDSTPSRRLVGAALILVSVLLGVSIAIRDRRGSRAAGGC</sequence>
<dbReference type="InterPro" id="IPR036852">
    <property type="entry name" value="Peptidase_S8/S53_dom_sf"/>
</dbReference>
<organism evidence="9 10">
    <name type="scientific">Spongiactinospora gelatinilytica</name>
    <dbReference type="NCBI Taxonomy" id="2666298"/>
    <lineage>
        <taxon>Bacteria</taxon>
        <taxon>Bacillati</taxon>
        <taxon>Actinomycetota</taxon>
        <taxon>Actinomycetes</taxon>
        <taxon>Streptosporangiales</taxon>
        <taxon>Streptosporangiaceae</taxon>
        <taxon>Spongiactinospora</taxon>
    </lineage>
</organism>
<dbReference type="EMBL" id="POUA01000135">
    <property type="protein sequence ID" value="PZG43629.1"/>
    <property type="molecule type" value="Genomic_DNA"/>
</dbReference>
<evidence type="ECO:0000256" key="6">
    <source>
        <dbReference type="SAM" id="MobiDB-lite"/>
    </source>
</evidence>